<evidence type="ECO:0000313" key="1">
    <source>
        <dbReference type="EMBL" id="SHF05237.1"/>
    </source>
</evidence>
<dbReference type="GO" id="GO:0008168">
    <property type="term" value="F:methyltransferase activity"/>
    <property type="evidence" value="ECO:0007669"/>
    <property type="project" value="UniProtKB-KW"/>
</dbReference>
<dbReference type="PANTHER" id="PTHR43861:SF6">
    <property type="entry name" value="METHYLTRANSFERASE TYPE 11"/>
    <property type="match status" value="1"/>
</dbReference>
<reference evidence="1 2" key="1">
    <citation type="submission" date="2016-11" db="EMBL/GenBank/DDBJ databases">
        <authorList>
            <person name="Jaros S."/>
            <person name="Januszkiewicz K."/>
            <person name="Wedrychowicz H."/>
        </authorList>
    </citation>
    <scope>NUCLEOTIDE SEQUENCE [LARGE SCALE GENOMIC DNA]</scope>
    <source>
        <strain evidence="1 2">DSM 26910</strain>
    </source>
</reference>
<dbReference type="Pfam" id="PF13489">
    <property type="entry name" value="Methyltransf_23"/>
    <property type="match status" value="1"/>
</dbReference>
<dbReference type="InterPro" id="IPR029063">
    <property type="entry name" value="SAM-dependent_MTases_sf"/>
</dbReference>
<gene>
    <name evidence="1" type="ORF">SAMN05444274_103357</name>
</gene>
<keyword evidence="1" id="KW-0489">Methyltransferase</keyword>
<dbReference type="GO" id="GO:0032259">
    <property type="term" value="P:methylation"/>
    <property type="evidence" value="ECO:0007669"/>
    <property type="project" value="UniProtKB-KW"/>
</dbReference>
<dbReference type="STRING" id="1484053.SAMN05444274_103357"/>
<sequence>MALFKVDHCPVCGSKNFSSYLTCTDFFVSGEKFEIAACNSCGFKFTANAADEESIGRYYQSEKYISHSNTSKGLVNIVYHWVRSFMLGRKRHRIEKSTGLKSGKILDVGTGTGFFLNEMKNRGWQVTGTEKSSDARSFAKQEFGLEVDEPEQLFRFAAESFNAITLWHVLEHVHRLDENMDAFYRLLNAQGKLVIAVPNQTSYDARHYKEYWAAWDVPRHLWHFGPEQMARFGQKHGFRLVSKHTMPFDSFYVSMLSEKYKKSKLALLKGLLHGKISWLNSLVNPERCSSVIYVFEK</sequence>
<name>A0A1M4YHH7_9BACT</name>
<dbReference type="CDD" id="cd02440">
    <property type="entry name" value="AdoMet_MTases"/>
    <property type="match status" value="1"/>
</dbReference>
<dbReference type="Gene3D" id="3.40.50.150">
    <property type="entry name" value="Vaccinia Virus protein VP39"/>
    <property type="match status" value="1"/>
</dbReference>
<dbReference type="AlphaFoldDB" id="A0A1M4YHH7"/>
<proteinExistence type="predicted"/>
<dbReference type="SUPFAM" id="SSF53335">
    <property type="entry name" value="S-adenosyl-L-methionine-dependent methyltransferases"/>
    <property type="match status" value="1"/>
</dbReference>
<accession>A0A1M4YHH7</accession>
<dbReference type="EMBL" id="FQUM01000003">
    <property type="protein sequence ID" value="SHF05237.1"/>
    <property type="molecule type" value="Genomic_DNA"/>
</dbReference>
<dbReference type="PANTHER" id="PTHR43861">
    <property type="entry name" value="TRANS-ACONITATE 2-METHYLTRANSFERASE-RELATED"/>
    <property type="match status" value="1"/>
</dbReference>
<dbReference type="RefSeq" id="WP_073000462.1">
    <property type="nucleotide sequence ID" value="NZ_FQUM01000003.1"/>
</dbReference>
<evidence type="ECO:0000313" key="2">
    <source>
        <dbReference type="Proteomes" id="UP000184164"/>
    </source>
</evidence>
<keyword evidence="2" id="KW-1185">Reference proteome</keyword>
<dbReference type="OrthoDB" id="2370471at2"/>
<keyword evidence="1" id="KW-0808">Transferase</keyword>
<organism evidence="1 2">
    <name type="scientific">Mariniphaga anaerophila</name>
    <dbReference type="NCBI Taxonomy" id="1484053"/>
    <lineage>
        <taxon>Bacteria</taxon>
        <taxon>Pseudomonadati</taxon>
        <taxon>Bacteroidota</taxon>
        <taxon>Bacteroidia</taxon>
        <taxon>Marinilabiliales</taxon>
        <taxon>Prolixibacteraceae</taxon>
        <taxon>Mariniphaga</taxon>
    </lineage>
</organism>
<protein>
    <submittedName>
        <fullName evidence="1">Methyltransferase domain-containing protein</fullName>
    </submittedName>
</protein>
<dbReference type="Proteomes" id="UP000184164">
    <property type="component" value="Unassembled WGS sequence"/>
</dbReference>